<reference evidence="2" key="2">
    <citation type="journal article" date="2021" name="PeerJ">
        <title>Extensive microbial diversity within the chicken gut microbiome revealed by metagenomics and culture.</title>
        <authorList>
            <person name="Gilroy R."/>
            <person name="Ravi A."/>
            <person name="Getino M."/>
            <person name="Pursley I."/>
            <person name="Horton D.L."/>
            <person name="Alikhan N.F."/>
            <person name="Baker D."/>
            <person name="Gharbi K."/>
            <person name="Hall N."/>
            <person name="Watson M."/>
            <person name="Adriaenssens E.M."/>
            <person name="Foster-Nyarko E."/>
            <person name="Jarju S."/>
            <person name="Secka A."/>
            <person name="Antonio M."/>
            <person name="Oren A."/>
            <person name="Chaudhuri R.R."/>
            <person name="La Ragione R."/>
            <person name="Hildebrand F."/>
            <person name="Pallen M.J."/>
        </authorList>
    </citation>
    <scope>NUCLEOTIDE SEQUENCE</scope>
    <source>
        <strain evidence="2">10037</strain>
    </source>
</reference>
<dbReference type="InterPro" id="IPR011249">
    <property type="entry name" value="Metalloenz_LuxS/M16"/>
</dbReference>
<accession>A0A9D9NA34</accession>
<name>A0A9D9NA34_9BACT</name>
<dbReference type="Gene3D" id="3.30.830.10">
    <property type="entry name" value="Metalloenzyme, LuxS/M16 peptidase-like"/>
    <property type="match status" value="1"/>
</dbReference>
<feature type="chain" id="PRO_5038471700" evidence="1">
    <location>
        <begin position="25"/>
        <end position="870"/>
    </location>
</feature>
<dbReference type="EMBL" id="JADIME010000093">
    <property type="protein sequence ID" value="MBO8466067.1"/>
    <property type="molecule type" value="Genomic_DNA"/>
</dbReference>
<reference evidence="2" key="1">
    <citation type="submission" date="2020-10" db="EMBL/GenBank/DDBJ databases">
        <authorList>
            <person name="Gilroy R."/>
        </authorList>
    </citation>
    <scope>NUCLEOTIDE SEQUENCE</scope>
    <source>
        <strain evidence="2">10037</strain>
    </source>
</reference>
<sequence length="870" mass="94909">MMRTIICLIQAVLFAAFLSSAASAAEGPDVLPDAECVTRGRLGNGLTYYIVKDDGSRGTADLFLVRKRPVQCTDVPDEALMGAFRRTYSFGEGQAAAFLARSGAALGTGTDARKFPDGTVAYGIKRLPVSAAPVLDSALLLLVNIASDSLKLPFSMQAIVVSGDVDPATVAGRLSLIAMYEPARDCGSLPDTSRSGGGTLSEPLYVFNDVPYTDVSVSFSIDTLPARLRNTVVPVIGSRMGLYAGKLLDRRLELSADISGVSLLDCAVSMKDGLETGTGHDVFEVSVSVPGGQEREALGMIENVLCGLARHGFSVEEYRMADLSFQGGVWTEREPAYREYARRCISNFLYGTSLASPDMEMEYLLSRPIGDSSGCRYLNRYVSAILKSPYAVSVTGDFPDDGRSGAEHGFSITRESSGCPGADSCIAAAYREDTLRVLPSGTRTGTRPVKKESLTGTPVLHFSNGLKIYYNESESGRSVRFSVFYKGGFAQNPRLVAGEGAFYSDLMKVDSVAGMKYRDFERLLTEHGIAMDYRFDRNCIEISGESPVASLPFLWSALNAVMNDRRPDPEGFADYVRKESLMLEYAGEEGRKRFVADTLDALLHPFSIYSGRKRLRSLETLDYEECSSFISERLAQTGNAVFAFMSPLSADGFREACAAHAGWFRAKKRVRLVDYDAAYGTFAGNMVSDISLDEALGTDVRTGTRKVLVASYAMPCGYDAGNLYMAKVSAKVLERALNEVLARYSVSVSVDCVFDTQPLEYCYVSYSVRLPENTNMTEFMFDINAVNKSLKNPSSGLVGWAKEIVMNEVSSAFVSGEAWFGIIRDRYVFNKNTYSHYEKIISGIAPEEVGDFMKKLLDGGCVELYVKGLD</sequence>
<dbReference type="GO" id="GO:0046872">
    <property type="term" value="F:metal ion binding"/>
    <property type="evidence" value="ECO:0007669"/>
    <property type="project" value="InterPro"/>
</dbReference>
<keyword evidence="1" id="KW-0732">Signal</keyword>
<comment type="caution">
    <text evidence="2">The sequence shown here is derived from an EMBL/GenBank/DDBJ whole genome shotgun (WGS) entry which is preliminary data.</text>
</comment>
<protein>
    <submittedName>
        <fullName evidence="2">Uncharacterized protein</fullName>
    </submittedName>
</protein>
<dbReference type="Proteomes" id="UP000823597">
    <property type="component" value="Unassembled WGS sequence"/>
</dbReference>
<proteinExistence type="predicted"/>
<evidence type="ECO:0000313" key="3">
    <source>
        <dbReference type="Proteomes" id="UP000823597"/>
    </source>
</evidence>
<dbReference type="SUPFAM" id="SSF63411">
    <property type="entry name" value="LuxS/MPP-like metallohydrolase"/>
    <property type="match status" value="1"/>
</dbReference>
<organism evidence="2 3">
    <name type="scientific">Candidatus Merdivivens pullistercoris</name>
    <dbReference type="NCBI Taxonomy" id="2840873"/>
    <lineage>
        <taxon>Bacteria</taxon>
        <taxon>Pseudomonadati</taxon>
        <taxon>Bacteroidota</taxon>
        <taxon>Bacteroidia</taxon>
        <taxon>Bacteroidales</taxon>
        <taxon>Muribaculaceae</taxon>
        <taxon>Muribaculaceae incertae sedis</taxon>
        <taxon>Candidatus Merdivivens</taxon>
    </lineage>
</organism>
<feature type="signal peptide" evidence="1">
    <location>
        <begin position="1"/>
        <end position="24"/>
    </location>
</feature>
<gene>
    <name evidence="2" type="ORF">IAB93_08780</name>
</gene>
<evidence type="ECO:0000313" key="2">
    <source>
        <dbReference type="EMBL" id="MBO8466067.1"/>
    </source>
</evidence>
<dbReference type="AlphaFoldDB" id="A0A9D9NA34"/>
<evidence type="ECO:0000256" key="1">
    <source>
        <dbReference type="SAM" id="SignalP"/>
    </source>
</evidence>